<evidence type="ECO:0000256" key="4">
    <source>
        <dbReference type="ARBA" id="ARBA00022553"/>
    </source>
</evidence>
<dbReference type="InterPro" id="IPR036890">
    <property type="entry name" value="HATPase_C_sf"/>
</dbReference>
<keyword evidence="5" id="KW-0808">Transferase</keyword>
<feature type="transmembrane region" description="Helical" evidence="11">
    <location>
        <begin position="25"/>
        <end position="44"/>
    </location>
</feature>
<evidence type="ECO:0000256" key="3">
    <source>
        <dbReference type="ARBA" id="ARBA00012438"/>
    </source>
</evidence>
<keyword evidence="15" id="KW-1185">Reference proteome</keyword>
<dbReference type="Pfam" id="PF00512">
    <property type="entry name" value="HisKA"/>
    <property type="match status" value="1"/>
</dbReference>
<gene>
    <name evidence="14" type="ORF">C1I98_17485</name>
</gene>
<evidence type="ECO:0000259" key="12">
    <source>
        <dbReference type="PROSITE" id="PS50109"/>
    </source>
</evidence>
<name>A0A2W2I034_9ACTN</name>
<comment type="caution">
    <text evidence="14">The sequence shown here is derived from an EMBL/GenBank/DDBJ whole genome shotgun (WGS) entry which is preliminary data.</text>
</comment>
<dbReference type="GO" id="GO:0000155">
    <property type="term" value="F:phosphorelay sensor kinase activity"/>
    <property type="evidence" value="ECO:0007669"/>
    <property type="project" value="InterPro"/>
</dbReference>
<comment type="catalytic activity">
    <reaction evidence="1">
        <text>ATP + protein L-histidine = ADP + protein N-phospho-L-histidine.</text>
        <dbReference type="EC" id="2.7.13.3"/>
    </reaction>
</comment>
<dbReference type="InterPro" id="IPR004358">
    <property type="entry name" value="Sig_transdc_His_kin-like_C"/>
</dbReference>
<feature type="domain" description="Histidine kinase" evidence="12">
    <location>
        <begin position="142"/>
        <end position="350"/>
    </location>
</feature>
<dbReference type="Gene3D" id="6.10.340.10">
    <property type="match status" value="1"/>
</dbReference>
<keyword evidence="10 11" id="KW-0472">Membrane</keyword>
<evidence type="ECO:0000256" key="5">
    <source>
        <dbReference type="ARBA" id="ARBA00022679"/>
    </source>
</evidence>
<dbReference type="SMART" id="SM00304">
    <property type="entry name" value="HAMP"/>
    <property type="match status" value="1"/>
</dbReference>
<keyword evidence="6 11" id="KW-0812">Transmembrane</keyword>
<proteinExistence type="predicted"/>
<dbReference type="SMART" id="SM00388">
    <property type="entry name" value="HisKA"/>
    <property type="match status" value="1"/>
</dbReference>
<dbReference type="SUPFAM" id="SSF47384">
    <property type="entry name" value="Homodimeric domain of signal transducing histidine kinase"/>
    <property type="match status" value="1"/>
</dbReference>
<evidence type="ECO:0000313" key="14">
    <source>
        <dbReference type="EMBL" id="PZG44194.1"/>
    </source>
</evidence>
<dbReference type="PANTHER" id="PTHR45436">
    <property type="entry name" value="SENSOR HISTIDINE KINASE YKOH"/>
    <property type="match status" value="1"/>
</dbReference>
<dbReference type="Proteomes" id="UP000248544">
    <property type="component" value="Unassembled WGS sequence"/>
</dbReference>
<dbReference type="InterPro" id="IPR050428">
    <property type="entry name" value="TCS_sensor_his_kinase"/>
</dbReference>
<keyword evidence="8 11" id="KW-1133">Transmembrane helix</keyword>
<dbReference type="InterPro" id="IPR036097">
    <property type="entry name" value="HisK_dim/P_sf"/>
</dbReference>
<dbReference type="PRINTS" id="PR00344">
    <property type="entry name" value="BCTRLSENSOR"/>
</dbReference>
<dbReference type="InterPro" id="IPR005467">
    <property type="entry name" value="His_kinase_dom"/>
</dbReference>
<evidence type="ECO:0000313" key="15">
    <source>
        <dbReference type="Proteomes" id="UP000248544"/>
    </source>
</evidence>
<dbReference type="AlphaFoldDB" id="A0A2W2I034"/>
<dbReference type="SMART" id="SM00387">
    <property type="entry name" value="HATPase_c"/>
    <property type="match status" value="1"/>
</dbReference>
<dbReference type="EC" id="2.7.13.3" evidence="3"/>
<dbReference type="PROSITE" id="PS50109">
    <property type="entry name" value="HIS_KIN"/>
    <property type="match status" value="1"/>
</dbReference>
<dbReference type="PANTHER" id="PTHR45436:SF5">
    <property type="entry name" value="SENSOR HISTIDINE KINASE TRCS"/>
    <property type="match status" value="1"/>
</dbReference>
<accession>A0A2W2I034</accession>
<sequence>MSAENMAANAPRGDRSVRTRITMTVLPRLGLFLIVALPATYLAVRAAPSPRVALPAGLAVLGAAVLVVAGLAVWRAAGRTTRRVERLGTALREATAADLGRRMPVPPRPRDGDEVDRLAAAVNRTLDRLERAVEYERRFASDASHELRTPLTGLRTRIEFALADHEENDPWQTLRDVLKDADRIQAIVEDLHMLSLLDTGHRPRRDLVDLSALTSAVLSASPTRVPVCTDIALGVAVQGDPVQLRALVTNLLTNAERHAKSAVSITVAAGDGAAVLEVTDDGGGIAPADRERVFMRFTRLDTARSRDRGGTGLGLSIARDIASAHDGRLRIEDPVNGQGARLVLRLPLAAERASITS</sequence>
<keyword evidence="4" id="KW-0597">Phosphoprotein</keyword>
<dbReference type="InterPro" id="IPR003661">
    <property type="entry name" value="HisK_dim/P_dom"/>
</dbReference>
<evidence type="ECO:0000256" key="1">
    <source>
        <dbReference type="ARBA" id="ARBA00000085"/>
    </source>
</evidence>
<dbReference type="PROSITE" id="PS50885">
    <property type="entry name" value="HAMP"/>
    <property type="match status" value="1"/>
</dbReference>
<evidence type="ECO:0000256" key="9">
    <source>
        <dbReference type="ARBA" id="ARBA00023012"/>
    </source>
</evidence>
<keyword evidence="7" id="KW-0418">Kinase</keyword>
<feature type="domain" description="HAMP" evidence="13">
    <location>
        <begin position="78"/>
        <end position="134"/>
    </location>
</feature>
<dbReference type="CDD" id="cd00082">
    <property type="entry name" value="HisKA"/>
    <property type="match status" value="1"/>
</dbReference>
<evidence type="ECO:0000256" key="10">
    <source>
        <dbReference type="ARBA" id="ARBA00023136"/>
    </source>
</evidence>
<feature type="transmembrane region" description="Helical" evidence="11">
    <location>
        <begin position="56"/>
        <end position="77"/>
    </location>
</feature>
<evidence type="ECO:0000256" key="2">
    <source>
        <dbReference type="ARBA" id="ARBA00004236"/>
    </source>
</evidence>
<dbReference type="GO" id="GO:0005886">
    <property type="term" value="C:plasma membrane"/>
    <property type="evidence" value="ECO:0007669"/>
    <property type="project" value="UniProtKB-SubCell"/>
</dbReference>
<evidence type="ECO:0000259" key="13">
    <source>
        <dbReference type="PROSITE" id="PS50885"/>
    </source>
</evidence>
<dbReference type="Pfam" id="PF02518">
    <property type="entry name" value="HATPase_c"/>
    <property type="match status" value="1"/>
</dbReference>
<dbReference type="Gene3D" id="1.10.287.130">
    <property type="match status" value="1"/>
</dbReference>
<reference evidence="14 15" key="1">
    <citation type="submission" date="2018-01" db="EMBL/GenBank/DDBJ databases">
        <title>Draft genome sequence of Sphaerisporangium sp. 7K107.</title>
        <authorList>
            <person name="Sahin N."/>
            <person name="Saygin H."/>
            <person name="Ay H."/>
        </authorList>
    </citation>
    <scope>NUCLEOTIDE SEQUENCE [LARGE SCALE GENOMIC DNA]</scope>
    <source>
        <strain evidence="14 15">7K107</strain>
    </source>
</reference>
<dbReference type="InterPro" id="IPR003660">
    <property type="entry name" value="HAMP_dom"/>
</dbReference>
<evidence type="ECO:0000256" key="11">
    <source>
        <dbReference type="SAM" id="Phobius"/>
    </source>
</evidence>
<evidence type="ECO:0000256" key="7">
    <source>
        <dbReference type="ARBA" id="ARBA00022777"/>
    </source>
</evidence>
<comment type="subcellular location">
    <subcellularLocation>
        <location evidence="2">Cell membrane</location>
    </subcellularLocation>
</comment>
<dbReference type="InterPro" id="IPR003594">
    <property type="entry name" value="HATPase_dom"/>
</dbReference>
<dbReference type="Pfam" id="PF00672">
    <property type="entry name" value="HAMP"/>
    <property type="match status" value="1"/>
</dbReference>
<dbReference type="EMBL" id="POUA01000127">
    <property type="protein sequence ID" value="PZG44194.1"/>
    <property type="molecule type" value="Genomic_DNA"/>
</dbReference>
<protein>
    <recommendedName>
        <fullName evidence="3">histidine kinase</fullName>
        <ecNumber evidence="3">2.7.13.3</ecNumber>
    </recommendedName>
</protein>
<organism evidence="14 15">
    <name type="scientific">Spongiactinospora gelatinilytica</name>
    <dbReference type="NCBI Taxonomy" id="2666298"/>
    <lineage>
        <taxon>Bacteria</taxon>
        <taxon>Bacillati</taxon>
        <taxon>Actinomycetota</taxon>
        <taxon>Actinomycetes</taxon>
        <taxon>Streptosporangiales</taxon>
        <taxon>Streptosporangiaceae</taxon>
        <taxon>Spongiactinospora</taxon>
    </lineage>
</organism>
<keyword evidence="9" id="KW-0902">Two-component regulatory system</keyword>
<dbReference type="SUPFAM" id="SSF55874">
    <property type="entry name" value="ATPase domain of HSP90 chaperone/DNA topoisomerase II/histidine kinase"/>
    <property type="match status" value="1"/>
</dbReference>
<evidence type="ECO:0000256" key="6">
    <source>
        <dbReference type="ARBA" id="ARBA00022692"/>
    </source>
</evidence>
<evidence type="ECO:0000256" key="8">
    <source>
        <dbReference type="ARBA" id="ARBA00022989"/>
    </source>
</evidence>
<dbReference type="Gene3D" id="3.30.565.10">
    <property type="entry name" value="Histidine kinase-like ATPase, C-terminal domain"/>
    <property type="match status" value="1"/>
</dbReference>